<feature type="domain" description="FecR N-terminal" evidence="3">
    <location>
        <begin position="15"/>
        <end position="55"/>
    </location>
</feature>
<keyword evidence="1" id="KW-0812">Transmembrane</keyword>
<dbReference type="Gene3D" id="2.60.120.1440">
    <property type="match status" value="1"/>
</dbReference>
<dbReference type="PIRSF" id="PIRSF018266">
    <property type="entry name" value="FecR"/>
    <property type="match status" value="1"/>
</dbReference>
<dbReference type="InterPro" id="IPR012373">
    <property type="entry name" value="Ferrdict_sens_TM"/>
</dbReference>
<sequence>MTAPIDPNTLTDRRDQAACWYERLRSADVTEAERAGFERWRSDPRNAEAWRRVLRVWTIAAALPAGEVRKLGEATAQPPRKAVRPHRRALGFGLGLAACSVVVFCIAADPMGWRETPAYQAQFTTAHGERQQAILPDGSMLTLNTATSVTARFYDDRRTVELTQGETLFQVNGAQGTPFIVDTDAGSVKVTGTRFNVRSHSGVFSVGVLEGSVEVTTGPWWNRKTTKLRPGGLARISAGGELLVQPTGAEHTAAWLEDRIVFRGITLAEALDEINRYTDKPLAVADAKAGQLRLSGVFRTDDLQAFLAALPRIVPVSVRQHGDGTADITAR</sequence>
<dbReference type="EMBL" id="SMBX01000004">
    <property type="protein sequence ID" value="TCU99198.1"/>
    <property type="molecule type" value="Genomic_DNA"/>
</dbReference>
<evidence type="ECO:0000256" key="1">
    <source>
        <dbReference type="SAM" id="Phobius"/>
    </source>
</evidence>
<proteinExistence type="predicted"/>
<keyword evidence="1" id="KW-1133">Transmembrane helix</keyword>
<keyword evidence="1" id="KW-0472">Membrane</keyword>
<name>A0A4R3V753_9BURK</name>
<feature type="transmembrane region" description="Helical" evidence="1">
    <location>
        <begin position="89"/>
        <end position="113"/>
    </location>
</feature>
<accession>A0A4R3V753</accession>
<dbReference type="RefSeq" id="WP_132476819.1">
    <property type="nucleotide sequence ID" value="NZ_JBHRVM010000001.1"/>
</dbReference>
<dbReference type="OrthoDB" id="8617634at2"/>
<evidence type="ECO:0000259" key="2">
    <source>
        <dbReference type="Pfam" id="PF04773"/>
    </source>
</evidence>
<dbReference type="Pfam" id="PF04773">
    <property type="entry name" value="FecR"/>
    <property type="match status" value="1"/>
</dbReference>
<dbReference type="InterPro" id="IPR032623">
    <property type="entry name" value="FecR_N"/>
</dbReference>
<dbReference type="AlphaFoldDB" id="A0A4R3V753"/>
<keyword evidence="5" id="KW-1185">Reference proteome</keyword>
<evidence type="ECO:0000313" key="4">
    <source>
        <dbReference type="EMBL" id="TCU99198.1"/>
    </source>
</evidence>
<comment type="caution">
    <text evidence="4">The sequence shown here is derived from an EMBL/GenBank/DDBJ whole genome shotgun (WGS) entry which is preliminary data.</text>
</comment>
<feature type="domain" description="FecR protein" evidence="2">
    <location>
        <begin position="123"/>
        <end position="214"/>
    </location>
</feature>
<dbReference type="Gene3D" id="3.55.50.30">
    <property type="match status" value="1"/>
</dbReference>
<organism evidence="4 5">
    <name type="scientific">Paracandidimonas soli</name>
    <dbReference type="NCBI Taxonomy" id="1917182"/>
    <lineage>
        <taxon>Bacteria</taxon>
        <taxon>Pseudomonadati</taxon>
        <taxon>Pseudomonadota</taxon>
        <taxon>Betaproteobacteria</taxon>
        <taxon>Burkholderiales</taxon>
        <taxon>Alcaligenaceae</taxon>
        <taxon>Paracandidimonas</taxon>
    </lineage>
</organism>
<evidence type="ECO:0000313" key="5">
    <source>
        <dbReference type="Proteomes" id="UP000294692"/>
    </source>
</evidence>
<evidence type="ECO:0000259" key="3">
    <source>
        <dbReference type="Pfam" id="PF16220"/>
    </source>
</evidence>
<dbReference type="PANTHER" id="PTHR30273">
    <property type="entry name" value="PERIPLASMIC SIGNAL SENSOR AND SIGMA FACTOR ACTIVATOR FECR-RELATED"/>
    <property type="match status" value="1"/>
</dbReference>
<dbReference type="GO" id="GO:0016989">
    <property type="term" value="F:sigma factor antagonist activity"/>
    <property type="evidence" value="ECO:0007669"/>
    <property type="project" value="TreeGrafter"/>
</dbReference>
<protein>
    <submittedName>
        <fullName evidence="4">FecR family protein</fullName>
    </submittedName>
</protein>
<gene>
    <name evidence="4" type="ORF">EV686_104299</name>
</gene>
<dbReference type="PANTHER" id="PTHR30273:SF2">
    <property type="entry name" value="PROTEIN FECR"/>
    <property type="match status" value="1"/>
</dbReference>
<dbReference type="Pfam" id="PF16220">
    <property type="entry name" value="DUF4880"/>
    <property type="match status" value="1"/>
</dbReference>
<dbReference type="Proteomes" id="UP000294692">
    <property type="component" value="Unassembled WGS sequence"/>
</dbReference>
<dbReference type="InterPro" id="IPR006860">
    <property type="entry name" value="FecR"/>
</dbReference>
<reference evidence="4 5" key="1">
    <citation type="submission" date="2019-03" db="EMBL/GenBank/DDBJ databases">
        <title>Genomic Encyclopedia of Type Strains, Phase IV (KMG-IV): sequencing the most valuable type-strain genomes for metagenomic binning, comparative biology and taxonomic classification.</title>
        <authorList>
            <person name="Goeker M."/>
        </authorList>
    </citation>
    <scope>NUCLEOTIDE SEQUENCE [LARGE SCALE GENOMIC DNA]</scope>
    <source>
        <strain evidence="4 5">DSM 100048</strain>
    </source>
</reference>